<evidence type="ECO:0000256" key="4">
    <source>
        <dbReference type="ARBA" id="ARBA00022984"/>
    </source>
</evidence>
<dbReference type="PANTHER" id="PTHR21198:SF2">
    <property type="entry name" value="GLUTAMATE RACEMASE"/>
    <property type="match status" value="1"/>
</dbReference>
<dbReference type="HAMAP" id="MF_00258">
    <property type="entry name" value="Glu_racemase"/>
    <property type="match status" value="1"/>
</dbReference>
<dbReference type="EC" id="5.1.1.3" evidence="2 7"/>
<dbReference type="PROSITE" id="PS00924">
    <property type="entry name" value="ASP_GLU_RACEMASE_2"/>
    <property type="match status" value="1"/>
</dbReference>
<dbReference type="EMBL" id="CP021111">
    <property type="protein sequence ID" value="ARP95947.1"/>
    <property type="molecule type" value="Genomic_DNA"/>
</dbReference>
<sequence>MTSDVRPIGIYDSGVGGLSTLREIRAALPHEPLVYLADAGYLPYGEKSQDTLERRALAVADYFVSRGVKAIAVACNTATAAAIGTMRQHHPDLIVVGIEPAIKPAAQLSRSGVIGVFATTGTLASQRFAALAQRAAPGSRIVLRPCPEWVMLVENGQLDDDAARASVNTAAGALLAEGADVLVLGCTHFPFLQPLLRERVGPDVHIVEPGPALARHLAHRVQTEAATLLAPDGFVGGCELVSSGDAGRLRAQARQLLQWDLPAVPLPPPWR</sequence>
<comment type="similarity">
    <text evidence="7">Belongs to the aspartate/glutamate racemases family.</text>
</comment>
<proteinExistence type="inferred from homology"/>
<protein>
    <recommendedName>
        <fullName evidence="2 7">Glutamate racemase</fullName>
        <ecNumber evidence="2 7">5.1.1.3</ecNumber>
    </recommendedName>
</protein>
<comment type="catalytic activity">
    <reaction evidence="1 7">
        <text>L-glutamate = D-glutamate</text>
        <dbReference type="Rhea" id="RHEA:12813"/>
        <dbReference type="ChEBI" id="CHEBI:29985"/>
        <dbReference type="ChEBI" id="CHEBI:29986"/>
        <dbReference type="EC" id="5.1.1.3"/>
    </reaction>
</comment>
<dbReference type="InterPro" id="IPR004391">
    <property type="entry name" value="Glu_race"/>
</dbReference>
<evidence type="ECO:0000256" key="6">
    <source>
        <dbReference type="ARBA" id="ARBA00023316"/>
    </source>
</evidence>
<keyword evidence="6 7" id="KW-0961">Cell wall biogenesis/degradation</keyword>
<comment type="pathway">
    <text evidence="7">Cell wall biogenesis; peptidoglycan biosynthesis.</text>
</comment>
<evidence type="ECO:0000256" key="7">
    <source>
        <dbReference type="HAMAP-Rule" id="MF_00258"/>
    </source>
</evidence>
<dbReference type="GO" id="GO:0009252">
    <property type="term" value="P:peptidoglycan biosynthetic process"/>
    <property type="evidence" value="ECO:0007669"/>
    <property type="project" value="UniProtKB-UniRule"/>
</dbReference>
<dbReference type="KEGG" id="bgm:CAL15_17115"/>
<dbReference type="InterPro" id="IPR015942">
    <property type="entry name" value="Asp/Glu/hydantoin_racemase"/>
</dbReference>
<dbReference type="InterPro" id="IPR018187">
    <property type="entry name" value="Asp/Glu_racemase_AS_1"/>
</dbReference>
<dbReference type="GO" id="GO:0071555">
    <property type="term" value="P:cell wall organization"/>
    <property type="evidence" value="ECO:0007669"/>
    <property type="project" value="UniProtKB-KW"/>
</dbReference>
<dbReference type="STRING" id="463040.CAL15_17115"/>
<name>A0A1W6ZF68_9BORD</name>
<keyword evidence="5 7" id="KW-0413">Isomerase</keyword>
<dbReference type="Proteomes" id="UP000194161">
    <property type="component" value="Chromosome"/>
</dbReference>
<evidence type="ECO:0000256" key="3">
    <source>
        <dbReference type="ARBA" id="ARBA00022960"/>
    </source>
</evidence>
<comment type="function">
    <text evidence="7">Provides the (R)-glutamate required for cell wall biosynthesis.</text>
</comment>
<dbReference type="Pfam" id="PF01177">
    <property type="entry name" value="Asp_Glu_race"/>
    <property type="match status" value="1"/>
</dbReference>
<dbReference type="UniPathway" id="UPA00219"/>
<feature type="active site" description="Proton donor/acceptor" evidence="7">
    <location>
        <position position="75"/>
    </location>
</feature>
<reference evidence="8 9" key="1">
    <citation type="submission" date="2017-05" db="EMBL/GenBank/DDBJ databases">
        <title>Complete and WGS of Bordetella genogroups.</title>
        <authorList>
            <person name="Spilker T."/>
            <person name="LiPuma J."/>
        </authorList>
    </citation>
    <scope>NUCLEOTIDE SEQUENCE [LARGE SCALE GENOMIC DNA]</scope>
    <source>
        <strain evidence="8 9">AU7206</strain>
    </source>
</reference>
<organism evidence="8 9">
    <name type="scientific">Bordetella genomosp. 13</name>
    <dbReference type="NCBI Taxonomy" id="463040"/>
    <lineage>
        <taxon>Bacteria</taxon>
        <taxon>Pseudomonadati</taxon>
        <taxon>Pseudomonadota</taxon>
        <taxon>Betaproteobacteria</taxon>
        <taxon>Burkholderiales</taxon>
        <taxon>Alcaligenaceae</taxon>
        <taxon>Bordetella</taxon>
    </lineage>
</organism>
<dbReference type="PROSITE" id="PS00923">
    <property type="entry name" value="ASP_GLU_RACEMASE_1"/>
    <property type="match status" value="1"/>
</dbReference>
<keyword evidence="3 7" id="KW-0133">Cell shape</keyword>
<feature type="binding site" evidence="7">
    <location>
        <begin position="12"/>
        <end position="13"/>
    </location>
    <ligand>
        <name>substrate</name>
    </ligand>
</feature>
<dbReference type="OrthoDB" id="9801055at2"/>
<dbReference type="Gene3D" id="3.40.50.1860">
    <property type="match status" value="2"/>
</dbReference>
<feature type="binding site" evidence="7">
    <location>
        <begin position="187"/>
        <end position="188"/>
    </location>
    <ligand>
        <name>substrate</name>
    </ligand>
</feature>
<feature type="binding site" evidence="7">
    <location>
        <begin position="44"/>
        <end position="45"/>
    </location>
    <ligand>
        <name>substrate</name>
    </ligand>
</feature>
<dbReference type="AlphaFoldDB" id="A0A1W6ZF68"/>
<accession>A0A1W6ZF68</accession>
<evidence type="ECO:0000256" key="5">
    <source>
        <dbReference type="ARBA" id="ARBA00023235"/>
    </source>
</evidence>
<feature type="active site" description="Proton donor/acceptor" evidence="7">
    <location>
        <position position="186"/>
    </location>
</feature>
<dbReference type="SUPFAM" id="SSF53681">
    <property type="entry name" value="Aspartate/glutamate racemase"/>
    <property type="match status" value="2"/>
</dbReference>
<evidence type="ECO:0000313" key="8">
    <source>
        <dbReference type="EMBL" id="ARP95947.1"/>
    </source>
</evidence>
<dbReference type="GO" id="GO:0008881">
    <property type="term" value="F:glutamate racemase activity"/>
    <property type="evidence" value="ECO:0007669"/>
    <property type="project" value="UniProtKB-UniRule"/>
</dbReference>
<dbReference type="RefSeq" id="WP_086079703.1">
    <property type="nucleotide sequence ID" value="NZ_CP021111.1"/>
</dbReference>
<keyword evidence="9" id="KW-1185">Reference proteome</keyword>
<evidence type="ECO:0000256" key="1">
    <source>
        <dbReference type="ARBA" id="ARBA00001602"/>
    </source>
</evidence>
<keyword evidence="4 7" id="KW-0573">Peptidoglycan synthesis</keyword>
<dbReference type="GO" id="GO:0008360">
    <property type="term" value="P:regulation of cell shape"/>
    <property type="evidence" value="ECO:0007669"/>
    <property type="project" value="UniProtKB-KW"/>
</dbReference>
<gene>
    <name evidence="7" type="primary">murI</name>
    <name evidence="8" type="ORF">CAL15_17115</name>
</gene>
<dbReference type="InterPro" id="IPR001920">
    <property type="entry name" value="Asp/Glu_race"/>
</dbReference>
<evidence type="ECO:0000313" key="9">
    <source>
        <dbReference type="Proteomes" id="UP000194161"/>
    </source>
</evidence>
<dbReference type="PANTHER" id="PTHR21198">
    <property type="entry name" value="GLUTAMATE RACEMASE"/>
    <property type="match status" value="1"/>
</dbReference>
<evidence type="ECO:0000256" key="2">
    <source>
        <dbReference type="ARBA" id="ARBA00013090"/>
    </source>
</evidence>
<dbReference type="InterPro" id="IPR033134">
    <property type="entry name" value="Asp/Glu_racemase_AS_2"/>
</dbReference>
<feature type="binding site" evidence="7">
    <location>
        <begin position="76"/>
        <end position="77"/>
    </location>
    <ligand>
        <name>substrate</name>
    </ligand>
</feature>
<dbReference type="NCBIfam" id="TIGR00067">
    <property type="entry name" value="glut_race"/>
    <property type="match status" value="1"/>
</dbReference>